<dbReference type="EMBL" id="FZOU01000006">
    <property type="protein sequence ID" value="SNT26216.1"/>
    <property type="molecule type" value="Genomic_DNA"/>
</dbReference>
<dbReference type="GO" id="GO:0016757">
    <property type="term" value="F:glycosyltransferase activity"/>
    <property type="evidence" value="ECO:0007669"/>
    <property type="project" value="UniProtKB-KW"/>
</dbReference>
<dbReference type="InterPro" id="IPR002495">
    <property type="entry name" value="Glyco_trans_8"/>
</dbReference>
<dbReference type="InterPro" id="IPR029044">
    <property type="entry name" value="Nucleotide-diphossugar_trans"/>
</dbReference>
<dbReference type="PANTHER" id="PTHR13778:SF47">
    <property type="entry name" value="LIPOPOLYSACCHARIDE 1,3-GALACTOSYLTRANSFERASE"/>
    <property type="match status" value="1"/>
</dbReference>
<dbReference type="Gene3D" id="3.90.550.10">
    <property type="entry name" value="Spore Coat Polysaccharide Biosynthesis Protein SpsA, Chain A"/>
    <property type="match status" value="1"/>
</dbReference>
<dbReference type="Proteomes" id="UP000198356">
    <property type="component" value="Unassembled WGS sequence"/>
</dbReference>
<dbReference type="Pfam" id="PF01501">
    <property type="entry name" value="Glyco_transf_8"/>
    <property type="match status" value="1"/>
</dbReference>
<sequence length="284" mass="31450">MEAPLHVAASSVLRHVAEGCTVRFHLLLTGFSQAQRDHVLRTFDHIGKPYEVRFLPEPPAAMFAGLRPFHGNMTTYYRLALPDLVDASRLLYIDADTATSIDVSALLALPPDGNPAGFVEGGVVSDYPEKAFYARVGLAPDTPAFNAGVMLFNLDTWRAEGWTNRILAFCRTYPNDLSAADQTAMTATFAGKFQRLPPEFNIALYPSNPVPQIEQTPGIYHFVGSPKPWDLGGRVIHTAAGFYFQSLESTTIQHRAGYLKRSQWYRAWSVRGGYARALKGRLLS</sequence>
<keyword evidence="1" id="KW-0328">Glycosyltransferase</keyword>
<evidence type="ECO:0000256" key="3">
    <source>
        <dbReference type="ARBA" id="ARBA00022723"/>
    </source>
</evidence>
<name>A0A239L6H9_9BACT</name>
<protein>
    <submittedName>
        <fullName evidence="4">Lipopolysaccharide biosynthesis protein, LPS:glycosyltransferase</fullName>
    </submittedName>
</protein>
<keyword evidence="2 4" id="KW-0808">Transferase</keyword>
<accession>A0A239L6H9</accession>
<dbReference type="AlphaFoldDB" id="A0A239L6H9"/>
<dbReference type="SUPFAM" id="SSF53448">
    <property type="entry name" value="Nucleotide-diphospho-sugar transferases"/>
    <property type="match status" value="1"/>
</dbReference>
<keyword evidence="5" id="KW-1185">Reference proteome</keyword>
<dbReference type="GO" id="GO:0046872">
    <property type="term" value="F:metal ion binding"/>
    <property type="evidence" value="ECO:0007669"/>
    <property type="project" value="UniProtKB-KW"/>
</dbReference>
<reference evidence="4 5" key="1">
    <citation type="submission" date="2017-06" db="EMBL/GenBank/DDBJ databases">
        <authorList>
            <person name="Kim H.J."/>
            <person name="Triplett B.A."/>
        </authorList>
    </citation>
    <scope>NUCLEOTIDE SEQUENCE [LARGE SCALE GENOMIC DNA]</scope>
    <source>
        <strain evidence="4 5">DSM 18704</strain>
    </source>
</reference>
<evidence type="ECO:0000256" key="1">
    <source>
        <dbReference type="ARBA" id="ARBA00022676"/>
    </source>
</evidence>
<gene>
    <name evidence="4" type="ORF">SAMN05421770_106157</name>
</gene>
<organism evidence="4 5">
    <name type="scientific">Granulicella rosea</name>
    <dbReference type="NCBI Taxonomy" id="474952"/>
    <lineage>
        <taxon>Bacteria</taxon>
        <taxon>Pseudomonadati</taxon>
        <taxon>Acidobacteriota</taxon>
        <taxon>Terriglobia</taxon>
        <taxon>Terriglobales</taxon>
        <taxon>Acidobacteriaceae</taxon>
        <taxon>Granulicella</taxon>
    </lineage>
</organism>
<keyword evidence="3" id="KW-0479">Metal-binding</keyword>
<evidence type="ECO:0000256" key="2">
    <source>
        <dbReference type="ARBA" id="ARBA00022679"/>
    </source>
</evidence>
<evidence type="ECO:0000313" key="4">
    <source>
        <dbReference type="EMBL" id="SNT26216.1"/>
    </source>
</evidence>
<evidence type="ECO:0000313" key="5">
    <source>
        <dbReference type="Proteomes" id="UP000198356"/>
    </source>
</evidence>
<dbReference type="PANTHER" id="PTHR13778">
    <property type="entry name" value="GLYCOSYLTRANSFERASE 8 DOMAIN-CONTAINING PROTEIN"/>
    <property type="match status" value="1"/>
</dbReference>
<proteinExistence type="predicted"/>
<dbReference type="InterPro" id="IPR050748">
    <property type="entry name" value="Glycosyltrans_8_dom-fam"/>
</dbReference>